<accession>A0A1M6KWH7</accession>
<dbReference type="EMBL" id="FQZY01000013">
    <property type="protein sequence ID" value="SHJ63321.1"/>
    <property type="molecule type" value="Genomic_DNA"/>
</dbReference>
<dbReference type="Proteomes" id="UP000184301">
    <property type="component" value="Unassembled WGS sequence"/>
</dbReference>
<evidence type="ECO:0000313" key="1">
    <source>
        <dbReference type="EMBL" id="SHJ63321.1"/>
    </source>
</evidence>
<gene>
    <name evidence="1" type="ORF">SAMN02745243_01010</name>
</gene>
<name>A0A1M6KWH7_9FIRM</name>
<reference evidence="1 2" key="1">
    <citation type="submission" date="2016-11" db="EMBL/GenBank/DDBJ databases">
        <authorList>
            <person name="Jaros S."/>
            <person name="Januszkiewicz K."/>
            <person name="Wedrychowicz H."/>
        </authorList>
    </citation>
    <scope>NUCLEOTIDE SEQUENCE [LARGE SCALE GENOMIC DNA]</scope>
    <source>
        <strain evidence="1 2">DSM 15480</strain>
    </source>
</reference>
<evidence type="ECO:0000313" key="2">
    <source>
        <dbReference type="Proteomes" id="UP000184301"/>
    </source>
</evidence>
<organism evidence="1 2">
    <name type="scientific">Hespellia stercorisuis DSM 15480</name>
    <dbReference type="NCBI Taxonomy" id="1121950"/>
    <lineage>
        <taxon>Bacteria</taxon>
        <taxon>Bacillati</taxon>
        <taxon>Bacillota</taxon>
        <taxon>Clostridia</taxon>
        <taxon>Lachnospirales</taxon>
        <taxon>Lachnospiraceae</taxon>
        <taxon>Hespellia</taxon>
    </lineage>
</organism>
<protein>
    <submittedName>
        <fullName evidence="1">Uncharacterized protein</fullName>
    </submittedName>
</protein>
<keyword evidence="2" id="KW-1185">Reference proteome</keyword>
<sequence>MKEVKAEGRPENEAAADMAGSRFGRWTVLDDFITTPKGEKKWHCRCDCGTERYVLERSLK</sequence>
<dbReference type="STRING" id="1121950.SAMN02745243_01010"/>
<dbReference type="AlphaFoldDB" id="A0A1M6KWH7"/>
<proteinExistence type="predicted"/>